<name>A0A8R1XRD5_ONCVO</name>
<dbReference type="EMBL" id="CMVM020000908">
    <property type="status" value="NOT_ANNOTATED_CDS"/>
    <property type="molecule type" value="Genomic_DNA"/>
</dbReference>
<dbReference type="Proteomes" id="UP000024404">
    <property type="component" value="Unassembled WGS sequence"/>
</dbReference>
<organism evidence="1 2">
    <name type="scientific">Onchocerca volvulus</name>
    <dbReference type="NCBI Taxonomy" id="6282"/>
    <lineage>
        <taxon>Eukaryota</taxon>
        <taxon>Metazoa</taxon>
        <taxon>Ecdysozoa</taxon>
        <taxon>Nematoda</taxon>
        <taxon>Chromadorea</taxon>
        <taxon>Rhabditida</taxon>
        <taxon>Spirurina</taxon>
        <taxon>Spiruromorpha</taxon>
        <taxon>Filarioidea</taxon>
        <taxon>Onchocercidae</taxon>
        <taxon>Onchocerca</taxon>
    </lineage>
</organism>
<evidence type="ECO:0000313" key="1">
    <source>
        <dbReference type="EnsemblMetazoa" id="OVOC12905.1"/>
    </source>
</evidence>
<evidence type="ECO:0000313" key="2">
    <source>
        <dbReference type="Proteomes" id="UP000024404"/>
    </source>
</evidence>
<dbReference type="EnsemblMetazoa" id="OVOC12905.1">
    <property type="protein sequence ID" value="OVOC12905.1"/>
    <property type="gene ID" value="WBGene00249714"/>
</dbReference>
<keyword evidence="2" id="KW-1185">Reference proteome</keyword>
<reference evidence="2" key="1">
    <citation type="submission" date="2013-10" db="EMBL/GenBank/DDBJ databases">
        <title>Genome sequencing of Onchocerca volvulus.</title>
        <authorList>
            <person name="Cotton J."/>
            <person name="Tsai J."/>
            <person name="Stanley E."/>
            <person name="Tracey A."/>
            <person name="Holroyd N."/>
            <person name="Lustigman S."/>
            <person name="Berriman M."/>
        </authorList>
    </citation>
    <scope>NUCLEOTIDE SEQUENCE</scope>
</reference>
<sequence length="64" mass="7207">MSIPTAMLVMYLAIIWEIRNRITSIINETQKTLTMNERQGTGTLETAKYERTVLIQAALTCACS</sequence>
<reference evidence="1" key="2">
    <citation type="submission" date="2022-06" db="UniProtKB">
        <authorList>
            <consortium name="EnsemblMetazoa"/>
        </authorList>
    </citation>
    <scope>IDENTIFICATION</scope>
</reference>
<accession>A0A8R1XRD5</accession>
<dbReference type="AlphaFoldDB" id="A0A8R1XRD5"/>
<proteinExistence type="predicted"/>
<protein>
    <submittedName>
        <fullName evidence="1">Uncharacterized protein</fullName>
    </submittedName>
</protein>